<keyword evidence="8" id="KW-0698">rRNA processing</keyword>
<comment type="catalytic activity">
    <reaction evidence="7 8">
        <text>guanosine(966) in 16S rRNA + S-adenosyl-L-methionine = N(2)-methylguanosine(966) in 16S rRNA + S-adenosyl-L-homocysteine + H(+)</text>
        <dbReference type="Rhea" id="RHEA:23548"/>
        <dbReference type="Rhea" id="RHEA-COMP:10211"/>
        <dbReference type="Rhea" id="RHEA-COMP:10212"/>
        <dbReference type="ChEBI" id="CHEBI:15378"/>
        <dbReference type="ChEBI" id="CHEBI:57856"/>
        <dbReference type="ChEBI" id="CHEBI:59789"/>
        <dbReference type="ChEBI" id="CHEBI:74269"/>
        <dbReference type="ChEBI" id="CHEBI:74481"/>
        <dbReference type="EC" id="2.1.1.171"/>
    </reaction>
</comment>
<dbReference type="Pfam" id="PF03602">
    <property type="entry name" value="Cons_hypoth95"/>
    <property type="match status" value="1"/>
</dbReference>
<dbReference type="PANTHER" id="PTHR43542">
    <property type="entry name" value="METHYLTRANSFERASE"/>
    <property type="match status" value="1"/>
</dbReference>
<proteinExistence type="inferred from homology"/>
<dbReference type="PROSITE" id="PS00092">
    <property type="entry name" value="N6_MTASE"/>
    <property type="match status" value="1"/>
</dbReference>
<dbReference type="GO" id="GO:0052913">
    <property type="term" value="F:16S rRNA (guanine(966)-N(2))-methyltransferase activity"/>
    <property type="evidence" value="ECO:0007669"/>
    <property type="project" value="UniProtKB-EC"/>
</dbReference>
<dbReference type="InterPro" id="IPR029063">
    <property type="entry name" value="SAM-dependent_MTases_sf"/>
</dbReference>
<dbReference type="AlphaFoldDB" id="Q7VRI5"/>
<dbReference type="OrthoDB" id="9803017at2"/>
<evidence type="ECO:0000256" key="6">
    <source>
        <dbReference type="ARBA" id="ARBA00022679"/>
    </source>
</evidence>
<dbReference type="CDD" id="cd02440">
    <property type="entry name" value="AdoMet_MTases"/>
    <property type="match status" value="1"/>
</dbReference>
<comment type="similarity">
    <text evidence="2 8">Belongs to the methyltransferase superfamily. RsmD family.</text>
</comment>
<accession>Q7VRI5</accession>
<dbReference type="PIRSF" id="PIRSF004553">
    <property type="entry name" value="CHP00095"/>
    <property type="match status" value="1"/>
</dbReference>
<dbReference type="PANTHER" id="PTHR43542:SF1">
    <property type="entry name" value="METHYLTRANSFERASE"/>
    <property type="match status" value="1"/>
</dbReference>
<dbReference type="NCBIfam" id="TIGR00095">
    <property type="entry name" value="16S rRNA (guanine(966)-N(2))-methyltransferase RsmD"/>
    <property type="match status" value="1"/>
</dbReference>
<dbReference type="EMBL" id="BX248583">
    <property type="protein sequence ID" value="CAD83303.1"/>
    <property type="molecule type" value="Genomic_DNA"/>
</dbReference>
<dbReference type="InterPro" id="IPR002052">
    <property type="entry name" value="DNA_methylase_N6_adenine_CS"/>
</dbReference>
<dbReference type="STRING" id="203907.Bfl628"/>
<dbReference type="InterPro" id="IPR004398">
    <property type="entry name" value="RNA_MeTrfase_RsmD"/>
</dbReference>
<dbReference type="Gene3D" id="3.40.50.150">
    <property type="entry name" value="Vaccinia Virus protein VP39"/>
    <property type="match status" value="1"/>
</dbReference>
<name>Q7VRI5_BLOFL</name>
<protein>
    <recommendedName>
        <fullName evidence="4 8">Ribosomal RNA small subunit methyltransferase D</fullName>
        <ecNumber evidence="3 8">2.1.1.171</ecNumber>
    </recommendedName>
</protein>
<evidence type="ECO:0000256" key="8">
    <source>
        <dbReference type="PIRNR" id="PIRNR004553"/>
    </source>
</evidence>
<dbReference type="KEGG" id="bfl:Bfl628"/>
<dbReference type="GO" id="GO:0003676">
    <property type="term" value="F:nucleic acid binding"/>
    <property type="evidence" value="ECO:0007669"/>
    <property type="project" value="InterPro"/>
</dbReference>
<evidence type="ECO:0000313" key="10">
    <source>
        <dbReference type="Proteomes" id="UP000002192"/>
    </source>
</evidence>
<reference evidence="9 10" key="1">
    <citation type="journal article" date="2003" name="Proc. Natl. Acad. Sci. U.S.A.">
        <title>The genome sequence of Blochmannia floridanus: comparative analysis of reduced genomes.</title>
        <authorList>
            <person name="Gil R."/>
            <person name="Silva F.J."/>
            <person name="Zientz E."/>
            <person name="Delmotte F."/>
            <person name="Gonzalez-Candelas F."/>
            <person name="Latorre A."/>
            <person name="Rausell C."/>
            <person name="Kramerbeek J."/>
            <person name="Gadau J."/>
            <person name="Hoelldobler B."/>
            <person name="van Ham R.C.H.J."/>
            <person name="Gross R."/>
            <person name="Moya A."/>
        </authorList>
    </citation>
    <scope>NUCLEOTIDE SEQUENCE [LARGE SCALE GENOMIC DNA]</scope>
</reference>
<keyword evidence="8" id="KW-0949">S-adenosyl-L-methionine</keyword>
<evidence type="ECO:0000256" key="7">
    <source>
        <dbReference type="ARBA" id="ARBA00048326"/>
    </source>
</evidence>
<dbReference type="SUPFAM" id="SSF53335">
    <property type="entry name" value="S-adenosyl-L-methionine-dependent methyltransferases"/>
    <property type="match status" value="1"/>
</dbReference>
<evidence type="ECO:0000256" key="5">
    <source>
        <dbReference type="ARBA" id="ARBA00022603"/>
    </source>
</evidence>
<evidence type="ECO:0000256" key="2">
    <source>
        <dbReference type="ARBA" id="ARBA00005269"/>
    </source>
</evidence>
<dbReference type="eggNOG" id="COG0742">
    <property type="taxonomic scope" value="Bacteria"/>
</dbReference>
<sequence>MSRKSGYLRNGKIRIIAGKWKGRKILVSNQVELRPTLSRIRETLFDWLNPIISGTVCLDCFAGSGALGLESLSRGAQKVTFIDRNLICISVLDQVIQSLHEYNVKIIHADCCQWLQYSNDSYDIIFLDPPFRDYMVLFKVIFLLEKYNHFKEKSWIYLEVSKSVNIISSDKIPSSWILYRKIITKTIFCCLYLRKM</sequence>
<gene>
    <name evidence="9" type="primary">yhhF</name>
    <name evidence="9" type="ordered locus">Bfl628</name>
</gene>
<comment type="function">
    <text evidence="1 8">Specifically methylates the guanine in position 966 of 16S rRNA in the assembled 30S particle.</text>
</comment>
<organism evidence="9 10">
    <name type="scientific">Blochmanniella floridana</name>
    <dbReference type="NCBI Taxonomy" id="203907"/>
    <lineage>
        <taxon>Bacteria</taxon>
        <taxon>Pseudomonadati</taxon>
        <taxon>Pseudomonadota</taxon>
        <taxon>Gammaproteobacteria</taxon>
        <taxon>Enterobacterales</taxon>
        <taxon>Enterobacteriaceae</taxon>
        <taxon>ant endosymbionts</taxon>
        <taxon>Candidatus Blochmanniella</taxon>
    </lineage>
</organism>
<keyword evidence="5 8" id="KW-0489">Methyltransferase</keyword>
<evidence type="ECO:0000256" key="3">
    <source>
        <dbReference type="ARBA" id="ARBA00012141"/>
    </source>
</evidence>
<keyword evidence="10" id="KW-1185">Reference proteome</keyword>
<dbReference type="EC" id="2.1.1.171" evidence="3 8"/>
<evidence type="ECO:0000256" key="1">
    <source>
        <dbReference type="ARBA" id="ARBA00002649"/>
    </source>
</evidence>
<evidence type="ECO:0000256" key="4">
    <source>
        <dbReference type="ARBA" id="ARBA00013682"/>
    </source>
</evidence>
<dbReference type="HOGENOM" id="CLU_075826_2_2_6"/>
<dbReference type="Proteomes" id="UP000002192">
    <property type="component" value="Chromosome"/>
</dbReference>
<evidence type="ECO:0000313" key="9">
    <source>
        <dbReference type="EMBL" id="CAD83303.1"/>
    </source>
</evidence>
<keyword evidence="6 8" id="KW-0808">Transferase</keyword>